<proteinExistence type="inferred from homology"/>
<comment type="caution">
    <text evidence="5">The sequence shown here is derived from an EMBL/GenBank/DDBJ whole genome shotgun (WGS) entry which is preliminary data.</text>
</comment>
<name>A0A9W9E8D8_9HYPO</name>
<dbReference type="GeneID" id="80864277"/>
<dbReference type="AlphaFoldDB" id="A0A9W9E8D8"/>
<evidence type="ECO:0000313" key="6">
    <source>
        <dbReference type="Proteomes" id="UP001140511"/>
    </source>
</evidence>
<dbReference type="PROSITE" id="PS51819">
    <property type="entry name" value="VOC"/>
    <property type="match status" value="1"/>
</dbReference>
<dbReference type="InterPro" id="IPR000335">
    <property type="entry name" value="Bleomycin-R"/>
</dbReference>
<dbReference type="RefSeq" id="XP_056030481.1">
    <property type="nucleotide sequence ID" value="XM_056169589.1"/>
</dbReference>
<dbReference type="SUPFAM" id="SSF54593">
    <property type="entry name" value="Glyoxalase/Bleomycin resistance protein/Dihydroxybiphenyl dioxygenase"/>
    <property type="match status" value="1"/>
</dbReference>
<protein>
    <recommendedName>
        <fullName evidence="2">Bleomycin resistance protein</fullName>
    </recommendedName>
</protein>
<keyword evidence="6" id="KW-1185">Reference proteome</keyword>
<gene>
    <name evidence="5" type="ORF">T069G_02379</name>
</gene>
<organism evidence="5 6">
    <name type="scientific">Trichoderma breve</name>
    <dbReference type="NCBI Taxonomy" id="2034170"/>
    <lineage>
        <taxon>Eukaryota</taxon>
        <taxon>Fungi</taxon>
        <taxon>Dikarya</taxon>
        <taxon>Ascomycota</taxon>
        <taxon>Pezizomycotina</taxon>
        <taxon>Sordariomycetes</taxon>
        <taxon>Hypocreomycetidae</taxon>
        <taxon>Hypocreales</taxon>
        <taxon>Hypocreaceae</taxon>
        <taxon>Trichoderma</taxon>
    </lineage>
</organism>
<evidence type="ECO:0000256" key="2">
    <source>
        <dbReference type="ARBA" id="ARBA00021572"/>
    </source>
</evidence>
<evidence type="ECO:0000256" key="3">
    <source>
        <dbReference type="ARBA" id="ARBA00023251"/>
    </source>
</evidence>
<evidence type="ECO:0000256" key="1">
    <source>
        <dbReference type="ARBA" id="ARBA00011051"/>
    </source>
</evidence>
<dbReference type="EMBL" id="JAOPEN010000002">
    <property type="protein sequence ID" value="KAJ4861425.1"/>
    <property type="molecule type" value="Genomic_DNA"/>
</dbReference>
<keyword evidence="3" id="KW-0046">Antibiotic resistance</keyword>
<dbReference type="Gene3D" id="3.10.180.10">
    <property type="entry name" value="2,3-Dihydroxybiphenyl 1,2-Dioxygenase, domain 1"/>
    <property type="match status" value="1"/>
</dbReference>
<feature type="domain" description="VOC" evidence="4">
    <location>
        <begin position="24"/>
        <end position="144"/>
    </location>
</feature>
<dbReference type="Pfam" id="PF19581">
    <property type="entry name" value="Glyoxalase_7"/>
    <property type="match status" value="1"/>
</dbReference>
<reference evidence="5" key="1">
    <citation type="submission" date="2022-09" db="EMBL/GenBank/DDBJ databases">
        <title>Chromosome-level assembly of Trichoderma breve T069, a fungus used in development of biopesticide product.</title>
        <authorList>
            <person name="Lin R."/>
            <person name="Liu T."/>
        </authorList>
    </citation>
    <scope>NUCLEOTIDE SEQUENCE</scope>
    <source>
        <strain evidence="5">T069</strain>
    </source>
</reference>
<evidence type="ECO:0000313" key="5">
    <source>
        <dbReference type="EMBL" id="KAJ4861425.1"/>
    </source>
</evidence>
<dbReference type="Proteomes" id="UP001140511">
    <property type="component" value="Unassembled WGS sequence"/>
</dbReference>
<dbReference type="InterPro" id="IPR029068">
    <property type="entry name" value="Glyas_Bleomycin-R_OHBP_Dase"/>
</dbReference>
<dbReference type="InterPro" id="IPR037523">
    <property type="entry name" value="VOC_core"/>
</dbReference>
<comment type="similarity">
    <text evidence="1">Belongs to the bleomycin resistance protein family.</text>
</comment>
<accession>A0A9W9E8D8</accession>
<dbReference type="GO" id="GO:0046677">
    <property type="term" value="P:response to antibiotic"/>
    <property type="evidence" value="ECO:0007669"/>
    <property type="project" value="UniProtKB-KW"/>
</dbReference>
<sequence>MKSNLPLFSIISDFQAPKHEMSPDFQSVVPILRIFDVKKADEFYLNFLGFTVDWDHRFDDNAPLYRQISKGSLILHLSEHHGDGTPGTKIRVMMNKGIVEYHQELIAKKYRYMRPGIEKGYGGPDSQEVTVIDPFGNTITFCQTEKDEQ</sequence>
<evidence type="ECO:0000259" key="4">
    <source>
        <dbReference type="PROSITE" id="PS51819"/>
    </source>
</evidence>